<dbReference type="GO" id="GO:0045493">
    <property type="term" value="P:xylan catabolic process"/>
    <property type="evidence" value="ECO:0007669"/>
    <property type="project" value="InterPro"/>
</dbReference>
<evidence type="ECO:0000313" key="6">
    <source>
        <dbReference type="Proteomes" id="UP000317650"/>
    </source>
</evidence>
<evidence type="ECO:0000256" key="1">
    <source>
        <dbReference type="ARBA" id="ARBA00005336"/>
    </source>
</evidence>
<dbReference type="InterPro" id="IPR044993">
    <property type="entry name" value="BXL"/>
</dbReference>
<comment type="similarity">
    <text evidence="1">Belongs to the glycosyl hydrolase 3 family.</text>
</comment>
<dbReference type="SUPFAM" id="SSF51445">
    <property type="entry name" value="(Trans)glycosidases"/>
    <property type="match status" value="1"/>
</dbReference>
<evidence type="ECO:0000256" key="2">
    <source>
        <dbReference type="ARBA" id="ARBA00022801"/>
    </source>
</evidence>
<sequence length="274" mass="29025">MDLDCSDFVQKHAGSAVQQGILSQGDIDRALFNVLSLRIRLGHFNGNPLQLPAGNIPPSQVCSKEHHDLALEAAKAGIVLLKNAANLLPLARSKVTSLGVIGPSANAGDRLIGNYNGPPCTGITPLGELRNYVADTRFVQGCNSVACDAATINAVILLAKSVDQVVLFMGLDQDHEREGLDRIDLVLPGLQQTVITKAAKYAKRPVILVLLTGGPVDITFAKNDPRIGAILWAGYPGEAGALAIAQVLFGEHNPGEASHSITESFFFMSMISTI</sequence>
<evidence type="ECO:0000256" key="3">
    <source>
        <dbReference type="ARBA" id="ARBA00023295"/>
    </source>
</evidence>
<keyword evidence="2" id="KW-0378">Hydrolase</keyword>
<keyword evidence="6" id="KW-1185">Reference proteome</keyword>
<dbReference type="Proteomes" id="UP000317650">
    <property type="component" value="Chromosome 3"/>
</dbReference>
<keyword evidence="3" id="KW-0326">Glycosidase</keyword>
<feature type="domain" description="Glycoside hydrolase family 3 C-terminal" evidence="4">
    <location>
        <begin position="78"/>
        <end position="255"/>
    </location>
</feature>
<name>A0A4S8J7F0_MUSBA</name>
<proteinExistence type="inferred from homology"/>
<dbReference type="InterPro" id="IPR002772">
    <property type="entry name" value="Glyco_hydro_3_C"/>
</dbReference>
<dbReference type="AlphaFoldDB" id="A0A4S8J7F0"/>
<dbReference type="EMBL" id="PYDT01000006">
    <property type="protein sequence ID" value="THU57503.1"/>
    <property type="molecule type" value="Genomic_DNA"/>
</dbReference>
<gene>
    <name evidence="5" type="ORF">C4D60_Mb03t04220</name>
</gene>
<dbReference type="PANTHER" id="PTHR42721:SF3">
    <property type="entry name" value="BETA-D-XYLOSIDASE 5-RELATED"/>
    <property type="match status" value="1"/>
</dbReference>
<reference evidence="5 6" key="1">
    <citation type="journal article" date="2019" name="Nat. Plants">
        <title>Genome sequencing of Musa balbisiana reveals subgenome evolution and function divergence in polyploid bananas.</title>
        <authorList>
            <person name="Yao X."/>
        </authorList>
    </citation>
    <scope>NUCLEOTIDE SEQUENCE [LARGE SCALE GENOMIC DNA]</scope>
    <source>
        <strain evidence="6">cv. DH-PKW</strain>
        <tissue evidence="5">Leaves</tissue>
    </source>
</reference>
<evidence type="ECO:0000313" key="5">
    <source>
        <dbReference type="EMBL" id="THU57503.1"/>
    </source>
</evidence>
<dbReference type="Gene3D" id="3.40.50.1700">
    <property type="entry name" value="Glycoside hydrolase family 3 C-terminal domain"/>
    <property type="match status" value="1"/>
</dbReference>
<protein>
    <recommendedName>
        <fullName evidence="4">Glycoside hydrolase family 3 C-terminal domain-containing protein</fullName>
    </recommendedName>
</protein>
<accession>A0A4S8J7F0</accession>
<dbReference type="Pfam" id="PF01915">
    <property type="entry name" value="Glyco_hydro_3_C"/>
    <property type="match status" value="1"/>
</dbReference>
<dbReference type="GO" id="GO:0046556">
    <property type="term" value="F:alpha-L-arabinofuranosidase activity"/>
    <property type="evidence" value="ECO:0007669"/>
    <property type="project" value="TreeGrafter"/>
</dbReference>
<comment type="caution">
    <text evidence="5">The sequence shown here is derived from an EMBL/GenBank/DDBJ whole genome shotgun (WGS) entry which is preliminary data.</text>
</comment>
<dbReference type="GO" id="GO:0031222">
    <property type="term" value="P:arabinan catabolic process"/>
    <property type="evidence" value="ECO:0007669"/>
    <property type="project" value="TreeGrafter"/>
</dbReference>
<dbReference type="InterPro" id="IPR036881">
    <property type="entry name" value="Glyco_hydro_3_C_sf"/>
</dbReference>
<dbReference type="GO" id="GO:0009044">
    <property type="term" value="F:xylan 1,4-beta-xylosidase activity"/>
    <property type="evidence" value="ECO:0007669"/>
    <property type="project" value="InterPro"/>
</dbReference>
<dbReference type="PANTHER" id="PTHR42721">
    <property type="entry name" value="SUGAR HYDROLASE-RELATED"/>
    <property type="match status" value="1"/>
</dbReference>
<dbReference type="GO" id="GO:0009505">
    <property type="term" value="C:plant-type cell wall"/>
    <property type="evidence" value="ECO:0007669"/>
    <property type="project" value="TreeGrafter"/>
</dbReference>
<evidence type="ECO:0000259" key="4">
    <source>
        <dbReference type="Pfam" id="PF01915"/>
    </source>
</evidence>
<organism evidence="5 6">
    <name type="scientific">Musa balbisiana</name>
    <name type="common">Banana</name>
    <dbReference type="NCBI Taxonomy" id="52838"/>
    <lineage>
        <taxon>Eukaryota</taxon>
        <taxon>Viridiplantae</taxon>
        <taxon>Streptophyta</taxon>
        <taxon>Embryophyta</taxon>
        <taxon>Tracheophyta</taxon>
        <taxon>Spermatophyta</taxon>
        <taxon>Magnoliopsida</taxon>
        <taxon>Liliopsida</taxon>
        <taxon>Zingiberales</taxon>
        <taxon>Musaceae</taxon>
        <taxon>Musa</taxon>
    </lineage>
</organism>
<dbReference type="STRING" id="52838.A0A4S8J7F0"/>
<dbReference type="SUPFAM" id="SSF52279">
    <property type="entry name" value="Beta-D-glucan exohydrolase, C-terminal domain"/>
    <property type="match status" value="1"/>
</dbReference>
<dbReference type="InterPro" id="IPR017853">
    <property type="entry name" value="GH"/>
</dbReference>